<reference evidence="9" key="1">
    <citation type="submission" date="2010-03" db="EMBL/GenBank/DDBJ databases">
        <title>The genome sequence of Synergistetes sp. SGP1.</title>
        <authorList>
            <consortium name="metaHIT consortium -- http://www.metahit.eu/"/>
            <person name="Pajon A."/>
            <person name="Turner K."/>
            <person name="Parkhill J."/>
            <person name="Wade W."/>
            <person name="Vartoukian S."/>
        </authorList>
    </citation>
    <scope>NUCLEOTIDE SEQUENCE [LARGE SCALE GENOMIC DNA]</scope>
    <source>
        <strain evidence="9">SGP1</strain>
    </source>
</reference>
<proteinExistence type="predicted"/>
<dbReference type="GO" id="GO:0030170">
    <property type="term" value="F:pyridoxal phosphate binding"/>
    <property type="evidence" value="ECO:0007669"/>
    <property type="project" value="TreeGrafter"/>
</dbReference>
<evidence type="ECO:0000256" key="5">
    <source>
        <dbReference type="ARBA" id="ARBA00049026"/>
    </source>
</evidence>
<dbReference type="Gene3D" id="3.90.1150.10">
    <property type="entry name" value="Aspartate Aminotransferase, domain 1"/>
    <property type="match status" value="1"/>
</dbReference>
<keyword evidence="4 8" id="KW-0560">Oxidoreductase</keyword>
<dbReference type="Pfam" id="PF00266">
    <property type="entry name" value="Aminotran_5"/>
    <property type="match status" value="1"/>
</dbReference>
<dbReference type="GO" id="GO:0004375">
    <property type="term" value="F:glycine dehydrogenase (decarboxylating) activity"/>
    <property type="evidence" value="ECO:0007669"/>
    <property type="project" value="UniProtKB-EC"/>
</dbReference>
<dbReference type="PANTHER" id="PTHR11773:SF1">
    <property type="entry name" value="GLYCINE DEHYDROGENASE (DECARBOXYLATING), MITOCHONDRIAL"/>
    <property type="match status" value="1"/>
</dbReference>
<dbReference type="RefSeq" id="WP_015555897.1">
    <property type="nucleotide sequence ID" value="NC_021038.1"/>
</dbReference>
<organism evidence="8 9">
    <name type="scientific">Fretibacterium fastidiosum</name>
    <dbReference type="NCBI Taxonomy" id="651822"/>
    <lineage>
        <taxon>Bacteria</taxon>
        <taxon>Thermotogati</taxon>
        <taxon>Synergistota</taxon>
        <taxon>Synergistia</taxon>
        <taxon>Synergistales</taxon>
        <taxon>Aminobacteriaceae</taxon>
        <taxon>Fretibacterium</taxon>
    </lineage>
</organism>
<comment type="catalytic activity">
    <reaction evidence="5">
        <text>N(6)-[(R)-lipoyl]-L-lysyl-[glycine-cleavage complex H protein] + glycine + H(+) = N(6)-[(R)-S(8)-aminomethyldihydrolipoyl]-L-lysyl-[glycine-cleavage complex H protein] + CO2</text>
        <dbReference type="Rhea" id="RHEA:24304"/>
        <dbReference type="Rhea" id="RHEA-COMP:10494"/>
        <dbReference type="Rhea" id="RHEA-COMP:10495"/>
        <dbReference type="ChEBI" id="CHEBI:15378"/>
        <dbReference type="ChEBI" id="CHEBI:16526"/>
        <dbReference type="ChEBI" id="CHEBI:57305"/>
        <dbReference type="ChEBI" id="CHEBI:83099"/>
        <dbReference type="ChEBI" id="CHEBI:83143"/>
        <dbReference type="EC" id="1.4.4.2"/>
    </reaction>
</comment>
<keyword evidence="3" id="KW-0663">Pyridoxal phosphate</keyword>
<evidence type="ECO:0000313" key="9">
    <source>
        <dbReference type="Proteomes" id="UP000008957"/>
    </source>
</evidence>
<sequence length="528" mass="59212">MDKIADKRDTSLTKFHQASWNEPIIYELSVKGQRGVLVPQVSEKVALEVGDGVSSLPACMRRETPPDLPEIGQPQLARHYNHLSQENLGVDSNIDIGQGTCTMKYSPKVNDRLASGPKVADMHPLQPDGTAQGILEIVWRLGRLFGEISGLECFSVQPGGGTHGVLALASIVRAYWQKRGEEGRDTVITTFFSHPSDAACPIVKGYKVIVLPPDEEGLPDLEAFKAALDEHTAALFMTNPEDTGIFNRRIREFTRLAHEVGALCCYDQANANGLLGITRTVEADFDMSFFNLHKTFSSPHGCGGPAVGMITCRKEFRDCMPVPLVEHSPERGYYLDFDLPHTCGKVKSFWGVAPVVVRAYAWIMSLGAEGLKEASRVAILNNNYCMKRILDIKGASISFPAHAPRVEQVRYSWQKLKEDTGFGTADVSRRIPDFGTHYWSSHEPWVVPEPFTIEPSESYSREDLDAYCDVLKEIARECYEEPEVIRAAPLNSTVHHTSHDYFDDPERWALSWRNYRQKYTGYFQPRKK</sequence>
<dbReference type="GO" id="GO:0005829">
    <property type="term" value="C:cytosol"/>
    <property type="evidence" value="ECO:0007669"/>
    <property type="project" value="TreeGrafter"/>
</dbReference>
<evidence type="ECO:0000256" key="4">
    <source>
        <dbReference type="ARBA" id="ARBA00023002"/>
    </source>
</evidence>
<dbReference type="EMBL" id="FP929056">
    <property type="protein sequence ID" value="CBL27750.1"/>
    <property type="molecule type" value="Genomic_DNA"/>
</dbReference>
<dbReference type="Gene3D" id="6.20.440.10">
    <property type="match status" value="1"/>
</dbReference>
<evidence type="ECO:0000256" key="2">
    <source>
        <dbReference type="ARBA" id="ARBA00012134"/>
    </source>
</evidence>
<evidence type="ECO:0000313" key="8">
    <source>
        <dbReference type="EMBL" id="CBL27750.1"/>
    </source>
</evidence>
<name>A0AB94IVH8_9BACT</name>
<evidence type="ECO:0000256" key="3">
    <source>
        <dbReference type="ARBA" id="ARBA00022898"/>
    </source>
</evidence>
<reference evidence="8 9" key="2">
    <citation type="submission" date="2010-03" db="EMBL/GenBank/DDBJ databases">
        <authorList>
            <person name="Pajon A."/>
        </authorList>
    </citation>
    <scope>NUCLEOTIDE SEQUENCE [LARGE SCALE GENOMIC DNA]</scope>
    <source>
        <strain evidence="8 9">SGP1</strain>
    </source>
</reference>
<dbReference type="InterPro" id="IPR020581">
    <property type="entry name" value="GDC_P"/>
</dbReference>
<dbReference type="InterPro" id="IPR015422">
    <property type="entry name" value="PyrdxlP-dep_Trfase_small"/>
</dbReference>
<dbReference type="Pfam" id="PF21478">
    <property type="entry name" value="GcvP2_C"/>
    <property type="match status" value="1"/>
</dbReference>
<gene>
    <name evidence="8" type="ORF">SY1_02240</name>
</gene>
<dbReference type="InterPro" id="IPR015421">
    <property type="entry name" value="PyrdxlP-dep_Trfase_major"/>
</dbReference>
<evidence type="ECO:0000259" key="7">
    <source>
        <dbReference type="Pfam" id="PF21478"/>
    </source>
</evidence>
<dbReference type="SUPFAM" id="SSF53383">
    <property type="entry name" value="PLP-dependent transferases"/>
    <property type="match status" value="1"/>
</dbReference>
<dbReference type="InterPro" id="IPR049316">
    <property type="entry name" value="GDC-P_C"/>
</dbReference>
<feature type="domain" description="Aminotransferase class V" evidence="6">
    <location>
        <begin position="171"/>
        <end position="303"/>
    </location>
</feature>
<dbReference type="AlphaFoldDB" id="A0AB94IVH8"/>
<protein>
    <recommendedName>
        <fullName evidence="2">glycine dehydrogenase (aminomethyl-transferring)</fullName>
        <ecNumber evidence="2">1.4.4.2</ecNumber>
    </recommendedName>
</protein>
<dbReference type="EC" id="1.4.4.2" evidence="2"/>
<dbReference type="Gene3D" id="3.40.640.10">
    <property type="entry name" value="Type I PLP-dependent aspartate aminotransferase-like (Major domain)"/>
    <property type="match status" value="1"/>
</dbReference>
<dbReference type="GO" id="GO:0016594">
    <property type="term" value="F:glycine binding"/>
    <property type="evidence" value="ECO:0007669"/>
    <property type="project" value="TreeGrafter"/>
</dbReference>
<accession>A0AB94IVH8</accession>
<evidence type="ECO:0000256" key="1">
    <source>
        <dbReference type="ARBA" id="ARBA00003788"/>
    </source>
</evidence>
<dbReference type="PANTHER" id="PTHR11773">
    <property type="entry name" value="GLYCINE DEHYDROGENASE, DECARBOXYLATING"/>
    <property type="match status" value="1"/>
</dbReference>
<feature type="domain" description="Glycine dehydrogenase C-terminal" evidence="7">
    <location>
        <begin position="374"/>
        <end position="480"/>
    </location>
</feature>
<dbReference type="GO" id="GO:0019464">
    <property type="term" value="P:glycine decarboxylation via glycine cleavage system"/>
    <property type="evidence" value="ECO:0007669"/>
    <property type="project" value="TreeGrafter"/>
</dbReference>
<dbReference type="KEGG" id="sbr:SY1_02240"/>
<keyword evidence="9" id="KW-1185">Reference proteome</keyword>
<evidence type="ECO:0000259" key="6">
    <source>
        <dbReference type="Pfam" id="PF00266"/>
    </source>
</evidence>
<comment type="function">
    <text evidence="1">The glycine cleavage system catalyzes the degradation of glycine. The P protein binds the alpha-amino group of glycine through its pyridoxal phosphate cofactor; CO(2) is released and the remaining methylamine moiety is then transferred to the lipoamide cofactor of the H protein.</text>
</comment>
<dbReference type="InterPro" id="IPR015424">
    <property type="entry name" value="PyrdxlP-dep_Trfase"/>
</dbReference>
<dbReference type="GO" id="GO:0005960">
    <property type="term" value="C:glycine cleavage complex"/>
    <property type="evidence" value="ECO:0007669"/>
    <property type="project" value="TreeGrafter"/>
</dbReference>
<dbReference type="NCBIfam" id="NF003346">
    <property type="entry name" value="PRK04366.1"/>
    <property type="match status" value="1"/>
</dbReference>
<dbReference type="InterPro" id="IPR000192">
    <property type="entry name" value="Aminotrans_V_dom"/>
</dbReference>
<dbReference type="Proteomes" id="UP000008957">
    <property type="component" value="Chromosome"/>
</dbReference>